<accession>A0A8C9RR17</accession>
<dbReference type="PANTHER" id="PTHR24023:SF845">
    <property type="entry name" value="COLLAGEN ALPHA-1(XXII) CHAIN"/>
    <property type="match status" value="1"/>
</dbReference>
<dbReference type="InterPro" id="IPR008160">
    <property type="entry name" value="Collagen"/>
</dbReference>
<keyword evidence="1" id="KW-0732">Signal</keyword>
<reference evidence="5" key="3">
    <citation type="submission" date="2025-09" db="UniProtKB">
        <authorList>
            <consortium name="Ensembl"/>
        </authorList>
    </citation>
    <scope>IDENTIFICATION</scope>
</reference>
<evidence type="ECO:0000313" key="6">
    <source>
        <dbReference type="Proteomes" id="UP000694397"/>
    </source>
</evidence>
<dbReference type="AlphaFoldDB" id="A0A8C9RR17"/>
<evidence type="ECO:0000259" key="4">
    <source>
        <dbReference type="SMART" id="SM00210"/>
    </source>
</evidence>
<feature type="region of interest" description="Disordered" evidence="3">
    <location>
        <begin position="394"/>
        <end position="458"/>
    </location>
</feature>
<dbReference type="Gene3D" id="2.60.120.200">
    <property type="match status" value="1"/>
</dbReference>
<reference evidence="5" key="2">
    <citation type="submission" date="2025-08" db="UniProtKB">
        <authorList>
            <consortium name="Ensembl"/>
        </authorList>
    </citation>
    <scope>IDENTIFICATION</scope>
</reference>
<dbReference type="OrthoDB" id="6380629at2759"/>
<evidence type="ECO:0000313" key="5">
    <source>
        <dbReference type="Ensembl" id="ENSSFOP00015020204.2"/>
    </source>
</evidence>
<feature type="domain" description="Thrombospondin-like N-terminal" evidence="4">
    <location>
        <begin position="19"/>
        <end position="205"/>
    </location>
</feature>
<feature type="region of interest" description="Disordered" evidence="3">
    <location>
        <begin position="280"/>
        <end position="378"/>
    </location>
</feature>
<keyword evidence="6" id="KW-1185">Reference proteome</keyword>
<dbReference type="GO" id="GO:0030198">
    <property type="term" value="P:extracellular matrix organization"/>
    <property type="evidence" value="ECO:0007669"/>
    <property type="project" value="TreeGrafter"/>
</dbReference>
<feature type="compositionally biased region" description="Basic and acidic residues" evidence="3">
    <location>
        <begin position="404"/>
        <end position="421"/>
    </location>
</feature>
<protein>
    <submittedName>
        <fullName evidence="5">Zmp:0000000760</fullName>
    </submittedName>
</protein>
<dbReference type="GO" id="GO:0031012">
    <property type="term" value="C:extracellular matrix"/>
    <property type="evidence" value="ECO:0007669"/>
    <property type="project" value="TreeGrafter"/>
</dbReference>
<dbReference type="InterPro" id="IPR048287">
    <property type="entry name" value="TSPN-like_N"/>
</dbReference>
<dbReference type="GO" id="GO:0030020">
    <property type="term" value="F:extracellular matrix structural constituent conferring tensile strength"/>
    <property type="evidence" value="ECO:0007669"/>
    <property type="project" value="TreeGrafter"/>
</dbReference>
<dbReference type="SUPFAM" id="SSF49899">
    <property type="entry name" value="Concanavalin A-like lectins/glucanases"/>
    <property type="match status" value="1"/>
</dbReference>
<dbReference type="PANTHER" id="PTHR24023">
    <property type="entry name" value="COLLAGEN ALPHA"/>
    <property type="match status" value="1"/>
</dbReference>
<organism evidence="5 6">
    <name type="scientific">Scleropages formosus</name>
    <name type="common">Asian bonytongue</name>
    <name type="synonym">Osteoglossum formosum</name>
    <dbReference type="NCBI Taxonomy" id="113540"/>
    <lineage>
        <taxon>Eukaryota</taxon>
        <taxon>Metazoa</taxon>
        <taxon>Chordata</taxon>
        <taxon>Craniata</taxon>
        <taxon>Vertebrata</taxon>
        <taxon>Euteleostomi</taxon>
        <taxon>Actinopterygii</taxon>
        <taxon>Neopterygii</taxon>
        <taxon>Teleostei</taxon>
        <taxon>Osteoglossocephala</taxon>
        <taxon>Osteoglossomorpha</taxon>
        <taxon>Osteoglossiformes</taxon>
        <taxon>Osteoglossidae</taxon>
        <taxon>Scleropages</taxon>
    </lineage>
</organism>
<feature type="region of interest" description="Disordered" evidence="3">
    <location>
        <begin position="498"/>
        <end position="606"/>
    </location>
</feature>
<dbReference type="InterPro" id="IPR050149">
    <property type="entry name" value="Collagen_superfamily"/>
</dbReference>
<evidence type="ECO:0000256" key="2">
    <source>
        <dbReference type="ARBA" id="ARBA00022737"/>
    </source>
</evidence>
<evidence type="ECO:0000256" key="3">
    <source>
        <dbReference type="SAM" id="MobiDB-lite"/>
    </source>
</evidence>
<evidence type="ECO:0000256" key="1">
    <source>
        <dbReference type="ARBA" id="ARBA00022729"/>
    </source>
</evidence>
<dbReference type="Pfam" id="PF01391">
    <property type="entry name" value="Collagen"/>
    <property type="match status" value="3"/>
</dbReference>
<dbReference type="InterPro" id="IPR013320">
    <property type="entry name" value="ConA-like_dom_sf"/>
</dbReference>
<dbReference type="SMART" id="SM00210">
    <property type="entry name" value="TSPN"/>
    <property type="match status" value="1"/>
</dbReference>
<sequence>MLFYSIILFYYSTIMDIEHQSLIRSLEFRLTDTTGVRTVDGSKPGAVAFRVNPSIHLRKTMSEVYPNGLPSNYSIIATFKMSEHSLKDNWDLWQVTDPNGTERVGLRFHGNRRSLDFFYTGPRGARMARTFQRADKLFDGEWHKLALSVASNWVKLLIDCQEVSAEAIDEHRPVISEGYTAIVKRAVGDRSVSVDLQQMELSCDADQAYSEGCCELSNVCGGYAEIGLTGGRDPCRCLHGQPGVQGPRGPKVSRPTLPDFARSVKNIMLRTICIQSMCLSPGSQRAPRQPRRSRPSWKLGKNCSNGVLGLAYQGPQGSEGQRGQDGEKGEKGAQGPPGNMGTRGFPGPPGFKGSAAKPGRPGFIGPPGPTGHVGLPGQPGAKVMQSCICLLSGQKGKKGPKGQVGDKGEQGPQGREGKRGPVGELGHSGPLGSKGVRGDEGPAGFQGPPGPPGPTLPAQHVIEVCKRVVMEQMSAFANSVKRTCATVCPLYGDVPMGLPGPPGPKGPPGPPVSEQGEPGDKGAQGYGLPGYMGDPGPKGQRGRPGRAFDGQPGHPGESGRVGQPGLRGHPGLPGAPGICLTSGCDLINSTSNAAPEQTAQTFRRRP</sequence>
<feature type="compositionally biased region" description="Basic and acidic residues" evidence="3">
    <location>
        <begin position="322"/>
        <end position="331"/>
    </location>
</feature>
<dbReference type="GO" id="GO:0005615">
    <property type="term" value="C:extracellular space"/>
    <property type="evidence" value="ECO:0007669"/>
    <property type="project" value="TreeGrafter"/>
</dbReference>
<dbReference type="GeneTree" id="ENSGT00940000168119"/>
<feature type="compositionally biased region" description="Pro residues" evidence="3">
    <location>
        <begin position="498"/>
        <end position="511"/>
    </location>
</feature>
<reference evidence="5 6" key="1">
    <citation type="submission" date="2019-04" db="EMBL/GenBank/DDBJ databases">
        <authorList>
            <consortium name="Wellcome Sanger Institute Data Sharing"/>
        </authorList>
    </citation>
    <scope>NUCLEOTIDE SEQUENCE [LARGE SCALE GENOMIC DNA]</scope>
</reference>
<name>A0A8C9RR17_SCLFO</name>
<feature type="compositionally biased region" description="Polar residues" evidence="3">
    <location>
        <begin position="587"/>
        <end position="606"/>
    </location>
</feature>
<dbReference type="Proteomes" id="UP000694397">
    <property type="component" value="Chromosome 4"/>
</dbReference>
<keyword evidence="2" id="KW-0677">Repeat</keyword>
<dbReference type="Ensembl" id="ENSSFOT00015020436.2">
    <property type="protein sequence ID" value="ENSSFOP00015020204.2"/>
    <property type="gene ID" value="ENSSFOG00015012948.2"/>
</dbReference>
<proteinExistence type="predicted"/>